<reference evidence="4 5" key="1">
    <citation type="journal article" date="2014" name="Nat. Commun.">
        <title>Molecular traces of alternative social organization in a termite genome.</title>
        <authorList>
            <person name="Terrapon N."/>
            <person name="Li C."/>
            <person name="Robertson H.M."/>
            <person name="Ji L."/>
            <person name="Meng X."/>
            <person name="Booth W."/>
            <person name="Chen Z."/>
            <person name="Childers C.P."/>
            <person name="Glastad K.M."/>
            <person name="Gokhale K."/>
            <person name="Gowin J."/>
            <person name="Gronenberg W."/>
            <person name="Hermansen R.A."/>
            <person name="Hu H."/>
            <person name="Hunt B.G."/>
            <person name="Huylmans A.K."/>
            <person name="Khalil S.M."/>
            <person name="Mitchell R.D."/>
            <person name="Munoz-Torres M.C."/>
            <person name="Mustard J.A."/>
            <person name="Pan H."/>
            <person name="Reese J.T."/>
            <person name="Scharf M.E."/>
            <person name="Sun F."/>
            <person name="Vogel H."/>
            <person name="Xiao J."/>
            <person name="Yang W."/>
            <person name="Yang Z."/>
            <person name="Yang Z."/>
            <person name="Zhou J."/>
            <person name="Zhu J."/>
            <person name="Brent C.S."/>
            <person name="Elsik C.G."/>
            <person name="Goodisman M.A."/>
            <person name="Liberles D.A."/>
            <person name="Roe R.M."/>
            <person name="Vargo E.L."/>
            <person name="Vilcinskas A."/>
            <person name="Wang J."/>
            <person name="Bornberg-Bauer E."/>
            <person name="Korb J."/>
            <person name="Zhang G."/>
            <person name="Liebig J."/>
        </authorList>
    </citation>
    <scope>NUCLEOTIDE SEQUENCE [LARGE SCALE GENOMIC DNA]</scope>
    <source>
        <tissue evidence="4">Whole organism</tissue>
    </source>
</reference>
<dbReference type="GO" id="GO:0004300">
    <property type="term" value="F:enoyl-CoA hydratase activity"/>
    <property type="evidence" value="ECO:0007669"/>
    <property type="project" value="UniProtKB-ARBA"/>
</dbReference>
<dbReference type="InterPro" id="IPR014748">
    <property type="entry name" value="Enoyl-CoA_hydra_C"/>
</dbReference>
<dbReference type="SUPFAM" id="SSF52096">
    <property type="entry name" value="ClpP/crotonase"/>
    <property type="match status" value="1"/>
</dbReference>
<dbReference type="AlphaFoldDB" id="A0A067R0J5"/>
<dbReference type="OMA" id="YEQAHAW"/>
<keyword evidence="2" id="KW-0456">Lyase</keyword>
<dbReference type="EMBL" id="KK852804">
    <property type="protein sequence ID" value="KDR16261.1"/>
    <property type="molecule type" value="Genomic_DNA"/>
</dbReference>
<dbReference type="InterPro" id="IPR001753">
    <property type="entry name" value="Enoyl-CoA_hydra/iso"/>
</dbReference>
<dbReference type="PANTHER" id="PTHR11941">
    <property type="entry name" value="ENOYL-COA HYDRATASE-RELATED"/>
    <property type="match status" value="1"/>
</dbReference>
<dbReference type="PROSITE" id="PS00166">
    <property type="entry name" value="ENOYL_COA_HYDRATASE"/>
    <property type="match status" value="1"/>
</dbReference>
<dbReference type="GO" id="GO:0006635">
    <property type="term" value="P:fatty acid beta-oxidation"/>
    <property type="evidence" value="ECO:0007669"/>
    <property type="project" value="TreeGrafter"/>
</dbReference>
<dbReference type="eggNOG" id="KOG1679">
    <property type="taxonomic scope" value="Eukaryota"/>
</dbReference>
<evidence type="ECO:0000256" key="1">
    <source>
        <dbReference type="ARBA" id="ARBA00005254"/>
    </source>
</evidence>
<dbReference type="Proteomes" id="UP000027135">
    <property type="component" value="Unassembled WGS sequence"/>
</dbReference>
<dbReference type="InterPro" id="IPR018376">
    <property type="entry name" value="Enoyl-CoA_hyd/isom_CS"/>
</dbReference>
<dbReference type="FunCoup" id="A0A067R0J5">
    <property type="interactions" value="1276"/>
</dbReference>
<dbReference type="CDD" id="cd06558">
    <property type="entry name" value="crotonase-like"/>
    <property type="match status" value="1"/>
</dbReference>
<dbReference type="InParanoid" id="A0A067R0J5"/>
<dbReference type="Pfam" id="PF00378">
    <property type="entry name" value="ECH_1"/>
    <property type="match status" value="1"/>
</dbReference>
<evidence type="ECO:0000313" key="5">
    <source>
        <dbReference type="Proteomes" id="UP000027135"/>
    </source>
</evidence>
<dbReference type="Gene3D" id="1.10.12.10">
    <property type="entry name" value="Lyase 2-enoyl-coa Hydratase, Chain A, domain 2"/>
    <property type="match status" value="1"/>
</dbReference>
<dbReference type="OrthoDB" id="410701at2759"/>
<dbReference type="FunFam" id="1.10.12.10:FF:000001">
    <property type="entry name" value="Probable enoyl-CoA hydratase, mitochondrial"/>
    <property type="match status" value="1"/>
</dbReference>
<dbReference type="FunFam" id="3.90.226.10:FF:000009">
    <property type="entry name" value="Carnitinyl-CoA dehydratase"/>
    <property type="match status" value="1"/>
</dbReference>
<dbReference type="GO" id="GO:0005739">
    <property type="term" value="C:mitochondrion"/>
    <property type="evidence" value="ECO:0007669"/>
    <property type="project" value="TreeGrafter"/>
</dbReference>
<dbReference type="PANTHER" id="PTHR11941:SF171">
    <property type="entry name" value="SD19268P"/>
    <property type="match status" value="1"/>
</dbReference>
<comment type="similarity">
    <text evidence="1 3">Belongs to the enoyl-CoA hydratase/isomerase family.</text>
</comment>
<sequence>MSLIKKVNAFKHSVHIRRIFRRPSSSTASRSQNLRLNYLEETDNGIVVLELNRPEAKNALNRTLASDFFRAIDSVKYDTNVRVFIVRSMVPGIFCAGADLKERLKLTNLEVKTFVSQLRSLTDAVESLPMPVIGALDGTAVGGGFELALACDMRTASDNAKLGLVETKLAIIPGAGGTQRLPRLIGPAFAKELIFTAKTVTGTEAFEMGIVNYAVKQNNEGNAAYLKALEVAREIIPNGPLSVRLAKVAINSGLEVDTSTGNIIEEACYAQVVPTKDRMEGLIAFQEKRAPIYTGK</sequence>
<gene>
    <name evidence="4" type="ORF">L798_09680</name>
</gene>
<dbReference type="STRING" id="136037.A0A067R0J5"/>
<dbReference type="InterPro" id="IPR029045">
    <property type="entry name" value="ClpP/crotonase-like_dom_sf"/>
</dbReference>
<evidence type="ECO:0000256" key="3">
    <source>
        <dbReference type="RuleBase" id="RU003707"/>
    </source>
</evidence>
<evidence type="ECO:0000256" key="2">
    <source>
        <dbReference type="ARBA" id="ARBA00023239"/>
    </source>
</evidence>
<evidence type="ECO:0000313" key="4">
    <source>
        <dbReference type="EMBL" id="KDR16261.1"/>
    </source>
</evidence>
<keyword evidence="5" id="KW-1185">Reference proteome</keyword>
<organism evidence="4 5">
    <name type="scientific">Zootermopsis nevadensis</name>
    <name type="common">Dampwood termite</name>
    <dbReference type="NCBI Taxonomy" id="136037"/>
    <lineage>
        <taxon>Eukaryota</taxon>
        <taxon>Metazoa</taxon>
        <taxon>Ecdysozoa</taxon>
        <taxon>Arthropoda</taxon>
        <taxon>Hexapoda</taxon>
        <taxon>Insecta</taxon>
        <taxon>Pterygota</taxon>
        <taxon>Neoptera</taxon>
        <taxon>Polyneoptera</taxon>
        <taxon>Dictyoptera</taxon>
        <taxon>Blattodea</taxon>
        <taxon>Blattoidea</taxon>
        <taxon>Termitoidae</taxon>
        <taxon>Termopsidae</taxon>
        <taxon>Zootermopsis</taxon>
    </lineage>
</organism>
<name>A0A067R0J5_ZOONE</name>
<accession>A0A067R0J5</accession>
<proteinExistence type="inferred from homology"/>
<protein>
    <submittedName>
        <fullName evidence="4">Enoyl-CoA hydratase domain-containing protein 2, mitochondrial</fullName>
    </submittedName>
</protein>
<dbReference type="Gene3D" id="3.90.226.10">
    <property type="entry name" value="2-enoyl-CoA Hydratase, Chain A, domain 1"/>
    <property type="match status" value="1"/>
</dbReference>